<dbReference type="RefSeq" id="WP_182124120.1">
    <property type="nucleotide sequence ID" value="NZ_JACGLS010000001.1"/>
</dbReference>
<proteinExistence type="predicted"/>
<evidence type="ECO:0000256" key="3">
    <source>
        <dbReference type="ARBA" id="ARBA00022729"/>
    </source>
</evidence>
<dbReference type="Proteomes" id="UP000563906">
    <property type="component" value="Unassembled WGS sequence"/>
</dbReference>
<sequence length="137" mass="15003">MKKIKSILFIGLLFFSVSMLSQTLTYKPISPFFGGNNPFAYQQVLASANAQNDFQESNGGIEQQSDLENFADSLNRQLLNSLSNDLFQEQFGDQGLTEGTYVFGSLAVEVTPTRGGLLVNILNTETGEQTQIIIPGN</sequence>
<dbReference type="Pfam" id="PF10614">
    <property type="entry name" value="CsgF"/>
    <property type="match status" value="1"/>
</dbReference>
<evidence type="ECO:0000313" key="5">
    <source>
        <dbReference type="Proteomes" id="UP000563906"/>
    </source>
</evidence>
<accession>A0A839AKG8</accession>
<dbReference type="AlphaFoldDB" id="A0A839AKG8"/>
<reference evidence="4 5" key="1">
    <citation type="submission" date="2020-07" db="EMBL/GenBank/DDBJ databases">
        <title>Bacterium isolated from marine sediment.</title>
        <authorList>
            <person name="Shang D."/>
            <person name="Du Z.-J."/>
        </authorList>
    </citation>
    <scope>NUCLEOTIDE SEQUENCE [LARGE SCALE GENOMIC DNA]</scope>
    <source>
        <strain evidence="4 5">S7007</strain>
    </source>
</reference>
<keyword evidence="3" id="KW-0732">Signal</keyword>
<dbReference type="EMBL" id="JACGLS010000001">
    <property type="protein sequence ID" value="MBA6155632.1"/>
    <property type="molecule type" value="Genomic_DNA"/>
</dbReference>
<dbReference type="InterPro" id="IPR018893">
    <property type="entry name" value="T8SS_CsgF"/>
</dbReference>
<evidence type="ECO:0000313" key="4">
    <source>
        <dbReference type="EMBL" id="MBA6155632.1"/>
    </source>
</evidence>
<gene>
    <name evidence="4" type="ORF">H3Z83_03725</name>
</gene>
<evidence type="ECO:0000256" key="1">
    <source>
        <dbReference type="ARBA" id="ARBA00003989"/>
    </source>
</evidence>
<keyword evidence="5" id="KW-1185">Reference proteome</keyword>
<protein>
    <recommendedName>
        <fullName evidence="2">Curli production assembly/transport component CsgF</fullName>
    </recommendedName>
</protein>
<comment type="function">
    <text evidence="1">May be involved in the biogenesis of curli organelles.</text>
</comment>
<name>A0A839AKG8_9FLAO</name>
<evidence type="ECO:0000256" key="2">
    <source>
        <dbReference type="ARBA" id="ARBA00014031"/>
    </source>
</evidence>
<comment type="caution">
    <text evidence="4">The sequence shown here is derived from an EMBL/GenBank/DDBJ whole genome shotgun (WGS) entry which is preliminary data.</text>
</comment>
<organism evidence="4 5">
    <name type="scientific">Tenacibaculum pelagium</name>
    <dbReference type="NCBI Taxonomy" id="2759527"/>
    <lineage>
        <taxon>Bacteria</taxon>
        <taxon>Pseudomonadati</taxon>
        <taxon>Bacteroidota</taxon>
        <taxon>Flavobacteriia</taxon>
        <taxon>Flavobacteriales</taxon>
        <taxon>Flavobacteriaceae</taxon>
        <taxon>Tenacibaculum</taxon>
    </lineage>
</organism>